<proteinExistence type="predicted"/>
<dbReference type="InterPro" id="IPR001251">
    <property type="entry name" value="CRAL-TRIO_dom"/>
</dbReference>
<dbReference type="PANTHER" id="PTHR10174:SF226">
    <property type="entry name" value="CLAVESIN-1-LIKE PROTEIN"/>
    <property type="match status" value="1"/>
</dbReference>
<dbReference type="SUPFAM" id="SSF46938">
    <property type="entry name" value="CRAL/TRIO N-terminal domain"/>
    <property type="match status" value="1"/>
</dbReference>
<dbReference type="SMART" id="SM00516">
    <property type="entry name" value="SEC14"/>
    <property type="match status" value="1"/>
</dbReference>
<dbReference type="EMBL" id="GBHO01038894">
    <property type="protein sequence ID" value="JAG04710.1"/>
    <property type="molecule type" value="Transcribed_RNA"/>
</dbReference>
<dbReference type="InterPro" id="IPR036273">
    <property type="entry name" value="CRAL/TRIO_N_dom_sf"/>
</dbReference>
<dbReference type="PANTHER" id="PTHR10174">
    <property type="entry name" value="ALPHA-TOCOPHEROL TRANSFER PROTEIN-RELATED"/>
    <property type="match status" value="1"/>
</dbReference>
<reference evidence="2" key="1">
    <citation type="journal article" date="2014" name="PLoS ONE">
        <title>Transcriptome-Based Identification of ABC Transporters in the Western Tarnished Plant Bug Lygus hesperus.</title>
        <authorList>
            <person name="Hull J.J."/>
            <person name="Chaney K."/>
            <person name="Geib S.M."/>
            <person name="Fabrick J.A."/>
            <person name="Brent C.S."/>
            <person name="Walsh D."/>
            <person name="Lavine L.C."/>
        </authorList>
    </citation>
    <scope>NUCLEOTIDE SEQUENCE</scope>
</reference>
<evidence type="ECO:0000313" key="2">
    <source>
        <dbReference type="EMBL" id="JAG04710.1"/>
    </source>
</evidence>
<dbReference type="GO" id="GO:1902936">
    <property type="term" value="F:phosphatidylinositol bisphosphate binding"/>
    <property type="evidence" value="ECO:0007669"/>
    <property type="project" value="TreeGrafter"/>
</dbReference>
<accession>A0A0A9WIN2</accession>
<dbReference type="Pfam" id="PF00650">
    <property type="entry name" value="CRAL_TRIO"/>
    <property type="match status" value="1"/>
</dbReference>
<dbReference type="Gene3D" id="3.40.525.10">
    <property type="entry name" value="CRAL-TRIO lipid binding domain"/>
    <property type="match status" value="1"/>
</dbReference>
<dbReference type="PROSITE" id="PS50191">
    <property type="entry name" value="CRAL_TRIO"/>
    <property type="match status" value="1"/>
</dbReference>
<sequence length="266" mass="31344">MSFAAEIGEEDEIRQEKIEELGELVSNESGLYINNDEKLLLRFLYFSNFDVPKAFEKMKSWYKLKSSNPDWFASQVFTERQQLAMSRDVHCLLEDKDHLGRRIYVLKLGNVVVGECEPWENFQVDDLWLELAMDEEETQKNGLVYIFDMKGLSFKYLRYFTPFNCKVASTKAENIPIRKMEYHVVNSGFLLNSMVTIVFPFLSGSTKQNIHFHKTNWPSLHKFVSPKVLPEEYGGKLPPLDYKKLRTYITDRQSRLEEIVRYGYRD</sequence>
<name>A0A0A9WIN2_LYGHE</name>
<dbReference type="AlphaFoldDB" id="A0A0A9WIN2"/>
<dbReference type="SMART" id="SM01100">
    <property type="entry name" value="CRAL_TRIO_N"/>
    <property type="match status" value="1"/>
</dbReference>
<dbReference type="Gene3D" id="1.10.8.20">
    <property type="entry name" value="N-terminal domain of phosphatidylinositol transfer protein sec14p"/>
    <property type="match status" value="1"/>
</dbReference>
<dbReference type="InterPro" id="IPR011074">
    <property type="entry name" value="CRAL/TRIO_N_dom"/>
</dbReference>
<evidence type="ECO:0000259" key="1">
    <source>
        <dbReference type="PROSITE" id="PS50191"/>
    </source>
</evidence>
<reference evidence="2" key="2">
    <citation type="submission" date="2014-07" db="EMBL/GenBank/DDBJ databases">
        <authorList>
            <person name="Hull J."/>
        </authorList>
    </citation>
    <scope>NUCLEOTIDE SEQUENCE</scope>
</reference>
<organism evidence="2">
    <name type="scientific">Lygus hesperus</name>
    <name type="common">Western plant bug</name>
    <dbReference type="NCBI Taxonomy" id="30085"/>
    <lineage>
        <taxon>Eukaryota</taxon>
        <taxon>Metazoa</taxon>
        <taxon>Ecdysozoa</taxon>
        <taxon>Arthropoda</taxon>
        <taxon>Hexapoda</taxon>
        <taxon>Insecta</taxon>
        <taxon>Pterygota</taxon>
        <taxon>Neoptera</taxon>
        <taxon>Paraneoptera</taxon>
        <taxon>Hemiptera</taxon>
        <taxon>Heteroptera</taxon>
        <taxon>Panheteroptera</taxon>
        <taxon>Cimicomorpha</taxon>
        <taxon>Miridae</taxon>
        <taxon>Mirini</taxon>
        <taxon>Lygus</taxon>
    </lineage>
</organism>
<dbReference type="Gene3D" id="1.20.5.1200">
    <property type="entry name" value="Alpha-tocopherol transfer"/>
    <property type="match status" value="1"/>
</dbReference>
<dbReference type="PRINTS" id="PR00180">
    <property type="entry name" value="CRETINALDHBP"/>
</dbReference>
<protein>
    <submittedName>
        <fullName evidence="2">Clavesin-1</fullName>
    </submittedName>
</protein>
<dbReference type="CDD" id="cd00170">
    <property type="entry name" value="SEC14"/>
    <property type="match status" value="1"/>
</dbReference>
<feature type="domain" description="CRAL-TRIO" evidence="1">
    <location>
        <begin position="92"/>
        <end position="241"/>
    </location>
</feature>
<dbReference type="InterPro" id="IPR036865">
    <property type="entry name" value="CRAL-TRIO_dom_sf"/>
</dbReference>
<dbReference type="GO" id="GO:0016020">
    <property type="term" value="C:membrane"/>
    <property type="evidence" value="ECO:0007669"/>
    <property type="project" value="TreeGrafter"/>
</dbReference>
<gene>
    <name evidence="2" type="primary">clvs1</name>
    <name evidence="2" type="ORF">CM83_22441</name>
</gene>
<dbReference type="SUPFAM" id="SSF52087">
    <property type="entry name" value="CRAL/TRIO domain"/>
    <property type="match status" value="1"/>
</dbReference>